<dbReference type="PANTHER" id="PTHR22839:SF0">
    <property type="entry name" value="THO COMPLEX SUBUNIT 3"/>
    <property type="match status" value="1"/>
</dbReference>
<dbReference type="GO" id="GO:0000445">
    <property type="term" value="C:THO complex part of transcription export complex"/>
    <property type="evidence" value="ECO:0007669"/>
    <property type="project" value="TreeGrafter"/>
</dbReference>
<accession>A0A061H829</accession>
<evidence type="ECO:0000256" key="4">
    <source>
        <dbReference type="PROSITE-ProRule" id="PRU00221"/>
    </source>
</evidence>
<evidence type="ECO:0000256" key="2">
    <source>
        <dbReference type="ARBA" id="ARBA00022737"/>
    </source>
</evidence>
<dbReference type="HOGENOM" id="CLU_045202_0_0_1"/>
<dbReference type="InterPro" id="IPR020472">
    <property type="entry name" value="WD40_PAC1"/>
</dbReference>
<dbReference type="PROSITE" id="PS00678">
    <property type="entry name" value="WD_REPEATS_1"/>
    <property type="match status" value="1"/>
</dbReference>
<gene>
    <name evidence="5" type="ORF">PFL1_03907</name>
</gene>
<name>A0A061H829_9BASI</name>
<dbReference type="PROSITE" id="PS50082">
    <property type="entry name" value="WD_REPEATS_2"/>
    <property type="match status" value="3"/>
</dbReference>
<dbReference type="InterPro" id="IPR001680">
    <property type="entry name" value="WD40_rpt"/>
</dbReference>
<feature type="repeat" description="WD" evidence="4">
    <location>
        <begin position="78"/>
        <end position="120"/>
    </location>
</feature>
<evidence type="ECO:0000256" key="1">
    <source>
        <dbReference type="ARBA" id="ARBA00022574"/>
    </source>
</evidence>
<keyword evidence="2" id="KW-0677">Repeat</keyword>
<protein>
    <submittedName>
        <fullName evidence="5">Uncharacterized protein</fullName>
    </submittedName>
</protein>
<dbReference type="SUPFAM" id="SSF50978">
    <property type="entry name" value="WD40 repeat-like"/>
    <property type="match status" value="1"/>
</dbReference>
<dbReference type="InterPro" id="IPR015943">
    <property type="entry name" value="WD40/YVTN_repeat-like_dom_sf"/>
</dbReference>
<dbReference type="eggNOG" id="KOG1407">
    <property type="taxonomic scope" value="Eukaryota"/>
</dbReference>
<proteinExistence type="inferred from homology"/>
<dbReference type="PRINTS" id="PR00320">
    <property type="entry name" value="GPROTEINBRPT"/>
</dbReference>
<organism evidence="5 6">
    <name type="scientific">Pseudozyma flocculosa PF-1</name>
    <dbReference type="NCBI Taxonomy" id="1277687"/>
    <lineage>
        <taxon>Eukaryota</taxon>
        <taxon>Fungi</taxon>
        <taxon>Dikarya</taxon>
        <taxon>Basidiomycota</taxon>
        <taxon>Ustilaginomycotina</taxon>
        <taxon>Ustilaginomycetes</taxon>
        <taxon>Ustilaginales</taxon>
        <taxon>Ustilaginaceae</taxon>
        <taxon>Pseudozyma</taxon>
    </lineage>
</organism>
<dbReference type="Gene3D" id="2.130.10.10">
    <property type="entry name" value="YVTN repeat-like/Quinoprotein amine dehydrogenase"/>
    <property type="match status" value="2"/>
</dbReference>
<dbReference type="OrthoDB" id="340259at2759"/>
<dbReference type="GO" id="GO:0006406">
    <property type="term" value="P:mRNA export from nucleus"/>
    <property type="evidence" value="ECO:0007669"/>
    <property type="project" value="InterPro"/>
</dbReference>
<dbReference type="InterPro" id="IPR019775">
    <property type="entry name" value="WD40_repeat_CS"/>
</dbReference>
<dbReference type="InterPro" id="IPR036322">
    <property type="entry name" value="WD40_repeat_dom_sf"/>
</dbReference>
<dbReference type="PROSITE" id="PS50294">
    <property type="entry name" value="WD_REPEATS_REGION"/>
    <property type="match status" value="3"/>
</dbReference>
<sequence>MALTAPPSDAALFRERGITLPSFQNYKPSKELKGGHRLSVRGVAWSIDGRKLASCGADRSVRVWTPERSVDVRASTELRGHTESVDQLAWSPTAPDQIATASADKSVRIWDIRSAKATQVISTPGSNINIAYHPHGHQVAVGDKADTISIIDVKMGRIVETVQDRSRGPVEEINEFTWSPDGSLFLLTSGTGSIHIHDARNPLEGDANTAKGAATRWSRLHTMVAHTANVFCIEMDPSSRYMATASADSMIGLWALDEWMSVRMSGSLSFPARSLSFSHDGEFLAAGGEDPWIDISSVATGNTVYKLPVTGMINTLAWHPSKLYLAYAGDEPPSTTASGGGGSAASSAAKDNGVIRIFGL</sequence>
<evidence type="ECO:0000256" key="3">
    <source>
        <dbReference type="ARBA" id="ARBA00046343"/>
    </source>
</evidence>
<dbReference type="Pfam" id="PF25174">
    <property type="entry name" value="Beta-prop_THOC3"/>
    <property type="match status" value="1"/>
</dbReference>
<dbReference type="InterPro" id="IPR040132">
    <property type="entry name" value="Tex1/THOC3"/>
</dbReference>
<dbReference type="GeneID" id="19318014"/>
<comment type="similarity">
    <text evidence="3">Belongs to the THOC3 family.</text>
</comment>
<dbReference type="RefSeq" id="XP_007879621.1">
    <property type="nucleotide sequence ID" value="XM_007881430.1"/>
</dbReference>
<dbReference type="PANTHER" id="PTHR22839">
    <property type="entry name" value="THO COMPLEX SUBUNIT 3 THO3"/>
    <property type="match status" value="1"/>
</dbReference>
<dbReference type="KEGG" id="pfp:PFL1_03907"/>
<dbReference type="SMART" id="SM00320">
    <property type="entry name" value="WD40"/>
    <property type="match status" value="7"/>
</dbReference>
<keyword evidence="1 4" id="KW-0853">WD repeat</keyword>
<evidence type="ECO:0000313" key="6">
    <source>
        <dbReference type="Proteomes" id="UP000053664"/>
    </source>
</evidence>
<dbReference type="AlphaFoldDB" id="A0A061H829"/>
<reference evidence="5 6" key="1">
    <citation type="journal article" date="2013" name="Plant Cell">
        <title>The transition from a phytopathogenic smut ancestor to an anamorphic biocontrol agent deciphered by comparative whole-genome analysis.</title>
        <authorList>
            <person name="Lefebvre F."/>
            <person name="Joly D.L."/>
            <person name="Labbe C."/>
            <person name="Teichmann B."/>
            <person name="Linning R."/>
            <person name="Belzile F."/>
            <person name="Bakkeren G."/>
            <person name="Belanger R.R."/>
        </authorList>
    </citation>
    <scope>NUCLEOTIDE SEQUENCE [LARGE SCALE GENOMIC DNA]</scope>
    <source>
        <strain evidence="5 6">PF-1</strain>
    </source>
</reference>
<dbReference type="EMBL" id="KE361634">
    <property type="protein sequence ID" value="EPQ28604.1"/>
    <property type="molecule type" value="Genomic_DNA"/>
</dbReference>
<feature type="repeat" description="WD" evidence="4">
    <location>
        <begin position="223"/>
        <end position="264"/>
    </location>
</feature>
<dbReference type="Proteomes" id="UP000053664">
    <property type="component" value="Unassembled WGS sequence"/>
</dbReference>
<feature type="repeat" description="WD" evidence="4">
    <location>
        <begin position="33"/>
        <end position="64"/>
    </location>
</feature>
<evidence type="ECO:0000313" key="5">
    <source>
        <dbReference type="EMBL" id="EPQ28604.1"/>
    </source>
</evidence>